<dbReference type="Gene3D" id="3.30.70.1230">
    <property type="entry name" value="Nucleotide cyclase"/>
    <property type="match status" value="1"/>
</dbReference>
<proteinExistence type="predicted"/>
<accession>A0A7R9BQ31</accession>
<organism evidence="2">
    <name type="scientific">Notodromas monacha</name>
    <dbReference type="NCBI Taxonomy" id="399045"/>
    <lineage>
        <taxon>Eukaryota</taxon>
        <taxon>Metazoa</taxon>
        <taxon>Ecdysozoa</taxon>
        <taxon>Arthropoda</taxon>
        <taxon>Crustacea</taxon>
        <taxon>Oligostraca</taxon>
        <taxon>Ostracoda</taxon>
        <taxon>Podocopa</taxon>
        <taxon>Podocopida</taxon>
        <taxon>Cypridocopina</taxon>
        <taxon>Cypridoidea</taxon>
        <taxon>Cyprididae</taxon>
        <taxon>Notodromas</taxon>
    </lineage>
</organism>
<dbReference type="EMBL" id="CAJPEX010001203">
    <property type="protein sequence ID" value="CAG0918497.1"/>
    <property type="molecule type" value="Genomic_DNA"/>
</dbReference>
<dbReference type="OrthoDB" id="6605366at2759"/>
<dbReference type="InterPro" id="IPR029787">
    <property type="entry name" value="Nucleotide_cyclase"/>
</dbReference>
<evidence type="ECO:0000256" key="1">
    <source>
        <dbReference type="ARBA" id="ARBA00023239"/>
    </source>
</evidence>
<dbReference type="GO" id="GO:0016829">
    <property type="term" value="F:lyase activity"/>
    <property type="evidence" value="ECO:0007669"/>
    <property type="project" value="UniProtKB-KW"/>
</dbReference>
<dbReference type="EMBL" id="OA883240">
    <property type="protein sequence ID" value="CAD7278345.1"/>
    <property type="molecule type" value="Genomic_DNA"/>
</dbReference>
<dbReference type="AlphaFoldDB" id="A0A7R9BQ31"/>
<reference evidence="2" key="1">
    <citation type="submission" date="2020-11" db="EMBL/GenBank/DDBJ databases">
        <authorList>
            <person name="Tran Van P."/>
        </authorList>
    </citation>
    <scope>NUCLEOTIDE SEQUENCE</scope>
</reference>
<feature type="non-terminal residue" evidence="2">
    <location>
        <position position="1"/>
    </location>
</feature>
<keyword evidence="1" id="KW-0456">Lyase</keyword>
<gene>
    <name evidence="2" type="ORF">NMOB1V02_LOCUS6053</name>
</gene>
<evidence type="ECO:0000313" key="2">
    <source>
        <dbReference type="EMBL" id="CAD7278345.1"/>
    </source>
</evidence>
<dbReference type="Proteomes" id="UP000678499">
    <property type="component" value="Unassembled WGS sequence"/>
</dbReference>
<sequence>MTSFKSISQHSRNESGFSKLLRFVPDIIVKEVENLKHYPHFIEYSGAMTLMDISGSKLLISETGFTALTDEFTQGHLHQGGTSSLSGLLNEYLRKILGIVFAHEGDVTNFA</sequence>
<protein>
    <submittedName>
        <fullName evidence="2">Uncharacterized protein</fullName>
    </submittedName>
</protein>
<evidence type="ECO:0000313" key="3">
    <source>
        <dbReference type="Proteomes" id="UP000678499"/>
    </source>
</evidence>
<keyword evidence="3" id="KW-1185">Reference proteome</keyword>
<name>A0A7R9BQ31_9CRUS</name>